<proteinExistence type="predicted"/>
<gene>
    <name evidence="1" type="ORF">ACAOBT_LOCUS10056</name>
</gene>
<name>A0A9P0KGX8_ACAOB</name>
<organism evidence="1 2">
    <name type="scientific">Acanthoscelides obtectus</name>
    <name type="common">Bean weevil</name>
    <name type="synonym">Bruchus obtectus</name>
    <dbReference type="NCBI Taxonomy" id="200917"/>
    <lineage>
        <taxon>Eukaryota</taxon>
        <taxon>Metazoa</taxon>
        <taxon>Ecdysozoa</taxon>
        <taxon>Arthropoda</taxon>
        <taxon>Hexapoda</taxon>
        <taxon>Insecta</taxon>
        <taxon>Pterygota</taxon>
        <taxon>Neoptera</taxon>
        <taxon>Endopterygota</taxon>
        <taxon>Coleoptera</taxon>
        <taxon>Polyphaga</taxon>
        <taxon>Cucujiformia</taxon>
        <taxon>Chrysomeloidea</taxon>
        <taxon>Chrysomelidae</taxon>
        <taxon>Bruchinae</taxon>
        <taxon>Bruchini</taxon>
        <taxon>Acanthoscelides</taxon>
    </lineage>
</organism>
<keyword evidence="2" id="KW-1185">Reference proteome</keyword>
<comment type="caution">
    <text evidence="1">The sequence shown here is derived from an EMBL/GenBank/DDBJ whole genome shotgun (WGS) entry which is preliminary data.</text>
</comment>
<sequence length="37" mass="4122">MLGSSSEELLTFLSLQLCELRGRRNEYGSVVNVAFTT</sequence>
<dbReference type="OrthoDB" id="418484at2759"/>
<evidence type="ECO:0000313" key="1">
    <source>
        <dbReference type="EMBL" id="CAH1972530.1"/>
    </source>
</evidence>
<reference evidence="1" key="1">
    <citation type="submission" date="2022-03" db="EMBL/GenBank/DDBJ databases">
        <authorList>
            <person name="Sayadi A."/>
        </authorList>
    </citation>
    <scope>NUCLEOTIDE SEQUENCE</scope>
</reference>
<accession>A0A9P0KGX8</accession>
<evidence type="ECO:0000313" key="2">
    <source>
        <dbReference type="Proteomes" id="UP001152888"/>
    </source>
</evidence>
<dbReference type="AlphaFoldDB" id="A0A9P0KGX8"/>
<dbReference type="Proteomes" id="UP001152888">
    <property type="component" value="Unassembled WGS sequence"/>
</dbReference>
<protein>
    <submittedName>
        <fullName evidence="1">Uncharacterized protein</fullName>
    </submittedName>
</protein>
<dbReference type="EMBL" id="CAKOFQ010006799">
    <property type="protein sequence ID" value="CAH1972530.1"/>
    <property type="molecule type" value="Genomic_DNA"/>
</dbReference>